<evidence type="ECO:0000256" key="1">
    <source>
        <dbReference type="SAM" id="MobiDB-lite"/>
    </source>
</evidence>
<dbReference type="AlphaFoldDB" id="A0A8D2LDD9"/>
<protein>
    <submittedName>
        <fullName evidence="2">Uncharacterized protein</fullName>
    </submittedName>
</protein>
<name>A0A8D2LDD9_VARKO</name>
<accession>A0A8D2LDD9</accession>
<reference evidence="2" key="1">
    <citation type="submission" date="2025-08" db="UniProtKB">
        <authorList>
            <consortium name="Ensembl"/>
        </authorList>
    </citation>
    <scope>IDENTIFICATION</scope>
</reference>
<organism evidence="2 3">
    <name type="scientific">Varanus komodoensis</name>
    <name type="common">Komodo dragon</name>
    <dbReference type="NCBI Taxonomy" id="61221"/>
    <lineage>
        <taxon>Eukaryota</taxon>
        <taxon>Metazoa</taxon>
        <taxon>Chordata</taxon>
        <taxon>Craniata</taxon>
        <taxon>Vertebrata</taxon>
        <taxon>Euteleostomi</taxon>
        <taxon>Lepidosauria</taxon>
        <taxon>Squamata</taxon>
        <taxon>Bifurcata</taxon>
        <taxon>Unidentata</taxon>
        <taxon>Episquamata</taxon>
        <taxon>Toxicofera</taxon>
        <taxon>Anguimorpha</taxon>
        <taxon>Paleoanguimorpha</taxon>
        <taxon>Varanoidea</taxon>
        <taxon>Varanidae</taxon>
        <taxon>Varanus</taxon>
    </lineage>
</organism>
<evidence type="ECO:0000313" key="2">
    <source>
        <dbReference type="Ensembl" id="ENSVKKP00000020337.1"/>
    </source>
</evidence>
<evidence type="ECO:0000313" key="3">
    <source>
        <dbReference type="Proteomes" id="UP000694545"/>
    </source>
</evidence>
<proteinExistence type="predicted"/>
<keyword evidence="3" id="KW-1185">Reference proteome</keyword>
<feature type="region of interest" description="Disordered" evidence="1">
    <location>
        <begin position="1"/>
        <end position="23"/>
    </location>
</feature>
<dbReference type="Proteomes" id="UP000694545">
    <property type="component" value="Unplaced"/>
</dbReference>
<reference evidence="2" key="2">
    <citation type="submission" date="2025-09" db="UniProtKB">
        <authorList>
            <consortium name="Ensembl"/>
        </authorList>
    </citation>
    <scope>IDENTIFICATION</scope>
</reference>
<sequence length="147" mass="16028">IHRPMSESRQFQRSHQRHSAYPSLPGVTSSHIWMLRPKATPILLRRPSVQTTCSGQCSCTVVCTLVRLGKGTQRLDSWRCPARTGRAPGSARAQSFSPQVLHDVLVRPLHFGRAPDLPPDRGDALAGKTALGGLTLVQGKQRCSAAE</sequence>
<dbReference type="Ensembl" id="ENSVKKT00000020841.1">
    <property type="protein sequence ID" value="ENSVKKP00000020337.1"/>
    <property type="gene ID" value="ENSVKKG00000013710.1"/>
</dbReference>